<name>A0A453D228_AEGTS</name>
<evidence type="ECO:0000313" key="1">
    <source>
        <dbReference type="EnsemblPlants" id="AET2Gv21062000.2"/>
    </source>
</evidence>
<evidence type="ECO:0000313" key="2">
    <source>
        <dbReference type="Proteomes" id="UP000015105"/>
    </source>
</evidence>
<dbReference type="Gramene" id="AET4Gv20106900.9">
    <property type="protein sequence ID" value="AET4Gv20106900.9"/>
    <property type="gene ID" value="AET4Gv20106900"/>
</dbReference>
<dbReference type="Proteomes" id="UP000015105">
    <property type="component" value="Chromosome 2D"/>
</dbReference>
<dbReference type="EnsemblPlants" id="AET4Gv20106900.9">
    <property type="protein sequence ID" value="AET4Gv20106900.9"/>
    <property type="gene ID" value="AET4Gv20106900"/>
</dbReference>
<reference evidence="1" key="5">
    <citation type="journal article" date="2021" name="G3 (Bethesda)">
        <title>Aegilops tauschii genome assembly Aet v5.0 features greater sequence contiguity and improved annotation.</title>
        <authorList>
            <person name="Wang L."/>
            <person name="Zhu T."/>
            <person name="Rodriguez J.C."/>
            <person name="Deal K.R."/>
            <person name="Dubcovsky J."/>
            <person name="McGuire P.E."/>
            <person name="Lux T."/>
            <person name="Spannagl M."/>
            <person name="Mayer K.F.X."/>
            <person name="Baldrich P."/>
            <person name="Meyers B.C."/>
            <person name="Huo N."/>
            <person name="Gu Y.Q."/>
            <person name="Zhou H."/>
            <person name="Devos K.M."/>
            <person name="Bennetzen J.L."/>
            <person name="Unver T."/>
            <person name="Budak H."/>
            <person name="Gulick P.J."/>
            <person name="Galiba G."/>
            <person name="Kalapos B."/>
            <person name="Nelson D.R."/>
            <person name="Li P."/>
            <person name="You F.M."/>
            <person name="Luo M.C."/>
            <person name="Dvorak J."/>
        </authorList>
    </citation>
    <scope>NUCLEOTIDE SEQUENCE [LARGE SCALE GENOMIC DNA]</scope>
    <source>
        <strain evidence="1">cv. AL8/78</strain>
    </source>
</reference>
<proteinExistence type="predicted"/>
<dbReference type="Gramene" id="AET2Gv21062000.2">
    <property type="protein sequence ID" value="AET2Gv21062000.2"/>
    <property type="gene ID" value="AET2Gv21062000"/>
</dbReference>
<reference evidence="1" key="3">
    <citation type="journal article" date="2017" name="Nature">
        <title>Genome sequence of the progenitor of the wheat D genome Aegilops tauschii.</title>
        <authorList>
            <person name="Luo M.C."/>
            <person name="Gu Y.Q."/>
            <person name="Puiu D."/>
            <person name="Wang H."/>
            <person name="Twardziok S.O."/>
            <person name="Deal K.R."/>
            <person name="Huo N."/>
            <person name="Zhu T."/>
            <person name="Wang L."/>
            <person name="Wang Y."/>
            <person name="McGuire P.E."/>
            <person name="Liu S."/>
            <person name="Long H."/>
            <person name="Ramasamy R.K."/>
            <person name="Rodriguez J.C."/>
            <person name="Van S.L."/>
            <person name="Yuan L."/>
            <person name="Wang Z."/>
            <person name="Xia Z."/>
            <person name="Xiao L."/>
            <person name="Anderson O.D."/>
            <person name="Ouyang S."/>
            <person name="Liang Y."/>
            <person name="Zimin A.V."/>
            <person name="Pertea G."/>
            <person name="Qi P."/>
            <person name="Bennetzen J.L."/>
            <person name="Dai X."/>
            <person name="Dawson M.W."/>
            <person name="Muller H.G."/>
            <person name="Kugler K."/>
            <person name="Rivarola-Duarte L."/>
            <person name="Spannagl M."/>
            <person name="Mayer K.F.X."/>
            <person name="Lu F.H."/>
            <person name="Bevan M.W."/>
            <person name="Leroy P."/>
            <person name="Li P."/>
            <person name="You F.M."/>
            <person name="Sun Q."/>
            <person name="Liu Z."/>
            <person name="Lyons E."/>
            <person name="Wicker T."/>
            <person name="Salzberg S.L."/>
            <person name="Devos K.M."/>
            <person name="Dvorak J."/>
        </authorList>
    </citation>
    <scope>NUCLEOTIDE SEQUENCE [LARGE SCALE GENOMIC DNA]</scope>
    <source>
        <strain evidence="1">cv. AL8/78</strain>
    </source>
</reference>
<sequence length="74" mass="8421">MYDCWTCQSCHWHVQNYELSDYKYALINEMKGCSVTSCCADIGLELFSVVSSWPYNKKASVGGRDQLLPVSRCT</sequence>
<dbReference type="EnsemblPlants" id="AET2Gv21062000.1">
    <property type="protein sequence ID" value="AET2Gv21062000.1"/>
    <property type="gene ID" value="AET2Gv21062000"/>
</dbReference>
<organism evidence="1 2">
    <name type="scientific">Aegilops tauschii subsp. strangulata</name>
    <name type="common">Goatgrass</name>
    <dbReference type="NCBI Taxonomy" id="200361"/>
    <lineage>
        <taxon>Eukaryota</taxon>
        <taxon>Viridiplantae</taxon>
        <taxon>Streptophyta</taxon>
        <taxon>Embryophyta</taxon>
        <taxon>Tracheophyta</taxon>
        <taxon>Spermatophyta</taxon>
        <taxon>Magnoliopsida</taxon>
        <taxon>Liliopsida</taxon>
        <taxon>Poales</taxon>
        <taxon>Poaceae</taxon>
        <taxon>BOP clade</taxon>
        <taxon>Pooideae</taxon>
        <taxon>Triticodae</taxon>
        <taxon>Triticeae</taxon>
        <taxon>Triticinae</taxon>
        <taxon>Aegilops</taxon>
    </lineage>
</organism>
<keyword evidence="2" id="KW-1185">Reference proteome</keyword>
<accession>A0A453D228</accession>
<reference evidence="2" key="2">
    <citation type="journal article" date="2017" name="Nat. Plants">
        <title>The Aegilops tauschii genome reveals multiple impacts of transposons.</title>
        <authorList>
            <person name="Zhao G."/>
            <person name="Zou C."/>
            <person name="Li K."/>
            <person name="Wang K."/>
            <person name="Li T."/>
            <person name="Gao L."/>
            <person name="Zhang X."/>
            <person name="Wang H."/>
            <person name="Yang Z."/>
            <person name="Liu X."/>
            <person name="Jiang W."/>
            <person name="Mao L."/>
            <person name="Kong X."/>
            <person name="Jiao Y."/>
            <person name="Jia J."/>
        </authorList>
    </citation>
    <scope>NUCLEOTIDE SEQUENCE [LARGE SCALE GENOMIC DNA]</scope>
    <source>
        <strain evidence="2">cv. AL8/78</strain>
    </source>
</reference>
<reference evidence="1" key="4">
    <citation type="submission" date="2019-03" db="UniProtKB">
        <authorList>
            <consortium name="EnsemblPlants"/>
        </authorList>
    </citation>
    <scope>IDENTIFICATION</scope>
</reference>
<dbReference type="Gramene" id="AET2Gv21062000.1">
    <property type="protein sequence ID" value="AET2Gv21062000.1"/>
    <property type="gene ID" value="AET2Gv21062000"/>
</dbReference>
<dbReference type="EnsemblPlants" id="AET2Gv21062000.2">
    <property type="protein sequence ID" value="AET2Gv21062000.2"/>
    <property type="gene ID" value="AET2Gv21062000"/>
</dbReference>
<protein>
    <submittedName>
        <fullName evidence="1">Uncharacterized protein</fullName>
    </submittedName>
</protein>
<dbReference type="AlphaFoldDB" id="A0A453D228"/>
<dbReference type="Proteomes" id="UP000015105">
    <property type="component" value="Chromosome 4D"/>
</dbReference>
<reference evidence="2" key="1">
    <citation type="journal article" date="2014" name="Science">
        <title>Ancient hybridizations among the ancestral genomes of bread wheat.</title>
        <authorList>
            <consortium name="International Wheat Genome Sequencing Consortium,"/>
            <person name="Marcussen T."/>
            <person name="Sandve S.R."/>
            <person name="Heier L."/>
            <person name="Spannagl M."/>
            <person name="Pfeifer M."/>
            <person name="Jakobsen K.S."/>
            <person name="Wulff B.B."/>
            <person name="Steuernagel B."/>
            <person name="Mayer K.F."/>
            <person name="Olsen O.A."/>
        </authorList>
    </citation>
    <scope>NUCLEOTIDE SEQUENCE [LARGE SCALE GENOMIC DNA]</scope>
    <source>
        <strain evidence="2">cv. AL8/78</strain>
    </source>
</reference>